<keyword evidence="2" id="KW-1185">Reference proteome</keyword>
<organism evidence="1 2">
    <name type="scientific">Nepenthes gracilis</name>
    <name type="common">Slender pitcher plant</name>
    <dbReference type="NCBI Taxonomy" id="150966"/>
    <lineage>
        <taxon>Eukaryota</taxon>
        <taxon>Viridiplantae</taxon>
        <taxon>Streptophyta</taxon>
        <taxon>Embryophyta</taxon>
        <taxon>Tracheophyta</taxon>
        <taxon>Spermatophyta</taxon>
        <taxon>Magnoliopsida</taxon>
        <taxon>eudicotyledons</taxon>
        <taxon>Gunneridae</taxon>
        <taxon>Pentapetalae</taxon>
        <taxon>Caryophyllales</taxon>
        <taxon>Nepenthaceae</taxon>
        <taxon>Nepenthes</taxon>
    </lineage>
</organism>
<protein>
    <recommendedName>
        <fullName evidence="3">DUF1677 family protein</fullName>
    </recommendedName>
</protein>
<evidence type="ECO:0000313" key="2">
    <source>
        <dbReference type="Proteomes" id="UP001279734"/>
    </source>
</evidence>
<dbReference type="EMBL" id="BSYO01000016">
    <property type="protein sequence ID" value="GMH16041.1"/>
    <property type="molecule type" value="Genomic_DNA"/>
</dbReference>
<comment type="caution">
    <text evidence="1">The sequence shown here is derived from an EMBL/GenBank/DDBJ whole genome shotgun (WGS) entry which is preliminary data.</text>
</comment>
<dbReference type="PANTHER" id="PTHR33108:SF32">
    <property type="entry name" value="DUF1677 FAMILY PROTEIN (DUF1677)"/>
    <property type="match status" value="1"/>
</dbReference>
<reference evidence="1" key="1">
    <citation type="submission" date="2023-05" db="EMBL/GenBank/DDBJ databases">
        <title>Nepenthes gracilis genome sequencing.</title>
        <authorList>
            <person name="Fukushima K."/>
        </authorList>
    </citation>
    <scope>NUCLEOTIDE SEQUENCE</scope>
    <source>
        <strain evidence="1">SING2019-196</strain>
    </source>
</reference>
<dbReference type="Proteomes" id="UP001279734">
    <property type="component" value="Unassembled WGS sequence"/>
</dbReference>
<dbReference type="PANTHER" id="PTHR33108">
    <property type="entry name" value="OS01G0745000 PROTEIN"/>
    <property type="match status" value="1"/>
</dbReference>
<dbReference type="InterPro" id="IPR012876">
    <property type="entry name" value="DUF1677_pln"/>
</dbReference>
<proteinExistence type="predicted"/>
<dbReference type="AlphaFoldDB" id="A0AAD3STJ2"/>
<accession>A0AAD3STJ2</accession>
<sequence length="155" mass="17325">MLISTEDQTPESSAADHKIFSAQIEVEFAMCHCCGLTEECTPEYIDRIREMYMGNWICGLCAEAVKDEVIRSERPISSDEALVRHLNVCKKFRSSCPPVVDPTLHLITAVRQILRRSFDCPRVLRSTPASTVRNLEEVSLPVLSRSASCPPSLSV</sequence>
<name>A0AAD3STJ2_NEPGR</name>
<dbReference type="Pfam" id="PF07911">
    <property type="entry name" value="DUF1677"/>
    <property type="match status" value="1"/>
</dbReference>
<evidence type="ECO:0000313" key="1">
    <source>
        <dbReference type="EMBL" id="GMH16041.1"/>
    </source>
</evidence>
<gene>
    <name evidence="1" type="ORF">Nepgr_017882</name>
</gene>
<evidence type="ECO:0008006" key="3">
    <source>
        <dbReference type="Google" id="ProtNLM"/>
    </source>
</evidence>